<gene>
    <name evidence="1" type="ORF">PDE_03515</name>
</gene>
<dbReference type="AlphaFoldDB" id="S7ZE49"/>
<name>S7ZE49_PENO1</name>
<dbReference type="HOGENOM" id="CLU_1982338_0_0_1"/>
<sequence length="126" mass="14116">MITMEDVVMRIEGSWQGYFNGGALVQMRSPPGPRLTSYFGRAPMPPEAAMVSPKPVPRIFPAALISKRLLFKVGFPPHVNYLPCKAVLDLEEIRCTSSFTRSLHFHIEVLCGLEDRSSKVLGLRQE</sequence>
<evidence type="ECO:0000313" key="2">
    <source>
        <dbReference type="Proteomes" id="UP000019376"/>
    </source>
</evidence>
<proteinExistence type="predicted"/>
<evidence type="ECO:0000313" key="1">
    <source>
        <dbReference type="EMBL" id="EPS28569.1"/>
    </source>
</evidence>
<accession>S7ZE49</accession>
<keyword evidence="2" id="KW-1185">Reference proteome</keyword>
<reference evidence="1 2" key="1">
    <citation type="journal article" date="2013" name="PLoS ONE">
        <title>Genomic and secretomic analyses reveal unique features of the lignocellulolytic enzyme system of Penicillium decumbens.</title>
        <authorList>
            <person name="Liu G."/>
            <person name="Zhang L."/>
            <person name="Wei X."/>
            <person name="Zou G."/>
            <person name="Qin Y."/>
            <person name="Ma L."/>
            <person name="Li J."/>
            <person name="Zheng H."/>
            <person name="Wang S."/>
            <person name="Wang C."/>
            <person name="Xun L."/>
            <person name="Zhao G.-P."/>
            <person name="Zhou Z."/>
            <person name="Qu Y."/>
        </authorList>
    </citation>
    <scope>NUCLEOTIDE SEQUENCE [LARGE SCALE GENOMIC DNA]</scope>
    <source>
        <strain evidence="2">114-2 / CGMCC 5302</strain>
    </source>
</reference>
<organism evidence="1 2">
    <name type="scientific">Penicillium oxalicum (strain 114-2 / CGMCC 5302)</name>
    <name type="common">Penicillium decumbens</name>
    <dbReference type="NCBI Taxonomy" id="933388"/>
    <lineage>
        <taxon>Eukaryota</taxon>
        <taxon>Fungi</taxon>
        <taxon>Dikarya</taxon>
        <taxon>Ascomycota</taxon>
        <taxon>Pezizomycotina</taxon>
        <taxon>Eurotiomycetes</taxon>
        <taxon>Eurotiomycetidae</taxon>
        <taxon>Eurotiales</taxon>
        <taxon>Aspergillaceae</taxon>
        <taxon>Penicillium</taxon>
    </lineage>
</organism>
<protein>
    <submittedName>
        <fullName evidence="1">Uncharacterized protein</fullName>
    </submittedName>
</protein>
<dbReference type="EMBL" id="KB644411">
    <property type="protein sequence ID" value="EPS28569.1"/>
    <property type="molecule type" value="Genomic_DNA"/>
</dbReference>
<dbReference type="Proteomes" id="UP000019376">
    <property type="component" value="Unassembled WGS sequence"/>
</dbReference>